<dbReference type="InterPro" id="IPR004360">
    <property type="entry name" value="Glyas_Fos-R_dOase_dom"/>
</dbReference>
<dbReference type="InterPro" id="IPR050383">
    <property type="entry name" value="GlyoxalaseI/FosfomycinResist"/>
</dbReference>
<comment type="similarity">
    <text evidence="2 8">Belongs to the extradiol ring-cleavage dioxygenase family.</text>
</comment>
<evidence type="ECO:0000256" key="1">
    <source>
        <dbReference type="ARBA" id="ARBA00001954"/>
    </source>
</evidence>
<dbReference type="PROSITE" id="PS51819">
    <property type="entry name" value="VOC"/>
    <property type="match status" value="2"/>
</dbReference>
<dbReference type="GO" id="GO:0051213">
    <property type="term" value="F:dioxygenase activity"/>
    <property type="evidence" value="ECO:0007669"/>
    <property type="project" value="UniProtKB-KW"/>
</dbReference>
<dbReference type="InterPro" id="IPR029068">
    <property type="entry name" value="Glyas_Bleomycin-R_OHBP_Dase"/>
</dbReference>
<keyword evidence="7 8" id="KW-0408">Iron</keyword>
<evidence type="ECO:0000256" key="7">
    <source>
        <dbReference type="ARBA" id="ARBA00023004"/>
    </source>
</evidence>
<feature type="domain" description="VOC" evidence="9">
    <location>
        <begin position="5"/>
        <end position="119"/>
    </location>
</feature>
<evidence type="ECO:0000259" key="9">
    <source>
        <dbReference type="PROSITE" id="PS51819"/>
    </source>
</evidence>
<evidence type="ECO:0000256" key="3">
    <source>
        <dbReference type="ARBA" id="ARBA00022723"/>
    </source>
</evidence>
<proteinExistence type="inferred from homology"/>
<dbReference type="CDD" id="cd07237">
    <property type="entry name" value="BphC1-RGP6_C_like"/>
    <property type="match status" value="1"/>
</dbReference>
<dbReference type="Pfam" id="PF00903">
    <property type="entry name" value="Glyoxalase"/>
    <property type="match status" value="1"/>
</dbReference>
<feature type="domain" description="VOC" evidence="9">
    <location>
        <begin position="143"/>
        <end position="265"/>
    </location>
</feature>
<dbReference type="InterPro" id="IPR000486">
    <property type="entry name" value="Xdiol_ring_cleave_dOase_1/2"/>
</dbReference>
<keyword evidence="4 8" id="KW-0058">Aromatic hydrocarbons catabolism</keyword>
<name>A0A126SXQ2_9BACT</name>
<accession>A0A126SXQ2</accession>
<dbReference type="PROSITE" id="PS00082">
    <property type="entry name" value="EXTRADIOL_DIOXYGENAS"/>
    <property type="match status" value="1"/>
</dbReference>
<dbReference type="GO" id="GO:0008198">
    <property type="term" value="F:ferrous iron binding"/>
    <property type="evidence" value="ECO:0007669"/>
    <property type="project" value="InterPro"/>
</dbReference>
<dbReference type="Pfam" id="PF22632">
    <property type="entry name" value="BphC_D1"/>
    <property type="match status" value="1"/>
</dbReference>
<evidence type="ECO:0000256" key="8">
    <source>
        <dbReference type="RuleBase" id="RU000683"/>
    </source>
</evidence>
<dbReference type="EMBL" id="KU144967">
    <property type="protein sequence ID" value="AMK59073.1"/>
    <property type="molecule type" value="Genomic_DNA"/>
</dbReference>
<evidence type="ECO:0000313" key="10">
    <source>
        <dbReference type="EMBL" id="AMK59073.1"/>
    </source>
</evidence>
<dbReference type="Gene3D" id="3.10.180.10">
    <property type="entry name" value="2,3-Dihydroxybiphenyl 1,2-Dioxygenase, domain 1"/>
    <property type="match status" value="2"/>
</dbReference>
<evidence type="ECO:0000256" key="6">
    <source>
        <dbReference type="ARBA" id="ARBA00023002"/>
    </source>
</evidence>
<keyword evidence="3" id="KW-0479">Metal-binding</keyword>
<dbReference type="PANTHER" id="PTHR21366">
    <property type="entry name" value="GLYOXALASE FAMILY PROTEIN"/>
    <property type="match status" value="1"/>
</dbReference>
<dbReference type="CDD" id="cd07252">
    <property type="entry name" value="BphC1-RGP6_N_like"/>
    <property type="match status" value="1"/>
</dbReference>
<evidence type="ECO:0000256" key="5">
    <source>
        <dbReference type="ARBA" id="ARBA00022964"/>
    </source>
</evidence>
<dbReference type="AlphaFoldDB" id="A0A126SXQ2"/>
<organism evidence="10">
    <name type="scientific">uncultured bacterium UPO37</name>
    <dbReference type="NCBI Taxonomy" id="1776964"/>
    <lineage>
        <taxon>Bacteria</taxon>
        <taxon>environmental samples</taxon>
    </lineage>
</organism>
<gene>
    <name evidence="10" type="primary">edoQ1</name>
</gene>
<dbReference type="SUPFAM" id="SSF54593">
    <property type="entry name" value="Glyoxalase/Bleomycin resistance protein/Dihydroxybiphenyl dioxygenase"/>
    <property type="match status" value="1"/>
</dbReference>
<evidence type="ECO:0000256" key="4">
    <source>
        <dbReference type="ARBA" id="ARBA00022797"/>
    </source>
</evidence>
<dbReference type="InterPro" id="IPR037523">
    <property type="entry name" value="VOC_core"/>
</dbReference>
<protein>
    <submittedName>
        <fullName evidence="10">2,3-dihydroxybiphenyl dioxygenase</fullName>
    </submittedName>
</protein>
<dbReference type="PANTHER" id="PTHR21366:SF14">
    <property type="entry name" value="GLYOXALASE DOMAIN-CONTAINING PROTEIN 5"/>
    <property type="match status" value="1"/>
</dbReference>
<keyword evidence="6 8" id="KW-0560">Oxidoreductase</keyword>
<keyword evidence="5 8" id="KW-0223">Dioxygenase</keyword>
<reference evidence="10" key="1">
    <citation type="journal article" date="2016" name="Appl. Environ. Microbiol.">
        <title>Functional Metagenomics of a Biostimulated Petroleum-Contaminated Soil Reveals an Extraordinary Diversity of Extradiol Dioxygenases.</title>
        <authorList>
            <person name="Terron-Gonzalez L."/>
            <person name="Martin-Cabello G."/>
            <person name="Ferrer M."/>
            <person name="Santero E."/>
        </authorList>
    </citation>
    <scope>NUCLEOTIDE SEQUENCE</scope>
</reference>
<sequence>MSVGSLGYVGFEVSDLAAWDAFFTDFLGLMRGQGNGEAARYRMDERAFRFHLSKGKADDISFIGLEVETHEGMRALREKLDRAGIKYSAGSDNLKAERGVRDLIVLNDPAGLQVELYVGATSLTSAPFSSPAGVSGFLTGAQGLGHVVLAAERIDEVRDFYTRALGFRLSDTIGMALGPDFTLLLEFYHCNPRHHTLALAPMPAPKRLHHFMVEMATLDDVGFAMDRVERLGVKQTTTLGKHSNDQMVSFYAATPSGFDVEVGTAGIAVHDEVWRVTHHEVTSMWGHKRCH</sequence>
<evidence type="ECO:0000256" key="2">
    <source>
        <dbReference type="ARBA" id="ARBA00008784"/>
    </source>
</evidence>
<comment type="cofactor">
    <cofactor evidence="1 8">
        <name>Fe(2+)</name>
        <dbReference type="ChEBI" id="CHEBI:29033"/>
    </cofactor>
</comment>